<reference evidence="2 3" key="1">
    <citation type="submission" date="2020-08" db="EMBL/GenBank/DDBJ databases">
        <title>Genomic Encyclopedia of Type Strains, Phase IV (KMG-IV): sequencing the most valuable type-strain genomes for metagenomic binning, comparative biology and taxonomic classification.</title>
        <authorList>
            <person name="Goeker M."/>
        </authorList>
    </citation>
    <scope>NUCLEOTIDE SEQUENCE [LARGE SCALE GENOMIC DNA]</scope>
    <source>
        <strain evidence="2 3">DSM 45615</strain>
    </source>
</reference>
<dbReference type="Proteomes" id="UP000578449">
    <property type="component" value="Unassembled WGS sequence"/>
</dbReference>
<evidence type="ECO:0000256" key="1">
    <source>
        <dbReference type="SAM" id="SignalP"/>
    </source>
</evidence>
<organism evidence="2 3">
    <name type="scientific">Thermocatellispora tengchongensis</name>
    <dbReference type="NCBI Taxonomy" id="1073253"/>
    <lineage>
        <taxon>Bacteria</taxon>
        <taxon>Bacillati</taxon>
        <taxon>Actinomycetota</taxon>
        <taxon>Actinomycetes</taxon>
        <taxon>Streptosporangiales</taxon>
        <taxon>Streptosporangiaceae</taxon>
        <taxon>Thermocatellispora</taxon>
    </lineage>
</organism>
<protein>
    <recommendedName>
        <fullName evidence="4">DUF320 domain-containing protein</fullName>
    </recommendedName>
</protein>
<comment type="caution">
    <text evidence="2">The sequence shown here is derived from an EMBL/GenBank/DDBJ whole genome shotgun (WGS) entry which is preliminary data.</text>
</comment>
<evidence type="ECO:0008006" key="4">
    <source>
        <dbReference type="Google" id="ProtNLM"/>
    </source>
</evidence>
<proteinExistence type="predicted"/>
<gene>
    <name evidence="2" type="ORF">HNP84_001943</name>
</gene>
<feature type="chain" id="PRO_5032495685" description="DUF320 domain-containing protein" evidence="1">
    <location>
        <begin position="31"/>
        <end position="89"/>
    </location>
</feature>
<evidence type="ECO:0000313" key="2">
    <source>
        <dbReference type="EMBL" id="MBB5132227.1"/>
    </source>
</evidence>
<dbReference type="RefSeq" id="WP_185049082.1">
    <property type="nucleotide sequence ID" value="NZ_BAABIX010000048.1"/>
</dbReference>
<evidence type="ECO:0000313" key="3">
    <source>
        <dbReference type="Proteomes" id="UP000578449"/>
    </source>
</evidence>
<keyword evidence="1" id="KW-0732">Signal</keyword>
<feature type="signal peptide" evidence="1">
    <location>
        <begin position="1"/>
        <end position="30"/>
    </location>
</feature>
<dbReference type="EMBL" id="JACHGN010000004">
    <property type="protein sequence ID" value="MBB5132227.1"/>
    <property type="molecule type" value="Genomic_DNA"/>
</dbReference>
<dbReference type="AlphaFoldDB" id="A0A840P4S5"/>
<sequence>MFGRGVVGAVRLGVGGVAAGLLAVAAPAHADTPEPGGGGSSLLGDIVIFNDEIVEPVSVPVSSCGKALVLFGKATTTCKGATSVSDDDA</sequence>
<keyword evidence="3" id="KW-1185">Reference proteome</keyword>
<accession>A0A840P4S5</accession>
<name>A0A840P4S5_9ACTN</name>